<comment type="caution">
    <text evidence="2">The sequence shown here is derived from an EMBL/GenBank/DDBJ whole genome shotgun (WGS) entry which is preliminary data.</text>
</comment>
<accession>A0A8T3VS44</accession>
<dbReference type="EMBL" id="SUTG01000008">
    <property type="protein sequence ID" value="MBE6512101.1"/>
    <property type="molecule type" value="Genomic_DNA"/>
</dbReference>
<evidence type="ECO:0000313" key="3">
    <source>
        <dbReference type="Proteomes" id="UP000732619"/>
    </source>
</evidence>
<gene>
    <name evidence="2" type="ORF">E7Z75_02965</name>
</gene>
<dbReference type="AlphaFoldDB" id="A0A8T3VS44"/>
<dbReference type="Gene3D" id="3.30.450.20">
    <property type="entry name" value="PAS domain"/>
    <property type="match status" value="1"/>
</dbReference>
<keyword evidence="1" id="KW-0175">Coiled coil</keyword>
<evidence type="ECO:0008006" key="4">
    <source>
        <dbReference type="Google" id="ProtNLM"/>
    </source>
</evidence>
<organism evidence="2 3">
    <name type="scientific">Methanobrevibacter olleyae</name>
    <dbReference type="NCBI Taxonomy" id="294671"/>
    <lineage>
        <taxon>Archaea</taxon>
        <taxon>Methanobacteriati</taxon>
        <taxon>Methanobacteriota</taxon>
        <taxon>Methanomada group</taxon>
        <taxon>Methanobacteria</taxon>
        <taxon>Methanobacteriales</taxon>
        <taxon>Methanobacteriaceae</taxon>
        <taxon>Methanobrevibacter</taxon>
    </lineage>
</organism>
<protein>
    <recommendedName>
        <fullName evidence="4">PAS domain-containing protein</fullName>
    </recommendedName>
</protein>
<evidence type="ECO:0000256" key="1">
    <source>
        <dbReference type="SAM" id="Coils"/>
    </source>
</evidence>
<evidence type="ECO:0000313" key="2">
    <source>
        <dbReference type="EMBL" id="MBE6512101.1"/>
    </source>
</evidence>
<sequence>MLTTIIEDMEGNLITKQRYIKEYPFNNFSFKKKRKKIVFNPSFFDELDFSLGVLSPDMSRNDFLVCFLNKRLLDYFNIDLDEVKGAYLFDSLDFLKDLNIRDLLFDSYNNDYDLEFKVLRYVEDILISSNVYKFFRFKNMLYFKISNSNDLDILNKSNKETIENSNLSVGIIQANKWVYGNRTFCKINNVKLSDIGELEMFNKNIISREFASIEELKYILDDILNRKQFFFQDNIELNYNGEIRHIKEFIYPTSFNNQPAIEVIFIDQTREVKLKKEFADLNRKKEIILKLGKLAVCQVKDGKVFWSNEIYSIFEIPPSQVDLSREINTIEEFFDIIKDFIIKTDLIHLYDEINEQKEDFLKFNLNFRIKTKKGNIKFINCEFILYGEDPLTLTGFAQDISYEESLKNELNYQLTEYRKLYKQLQQSRMDLEQELGRESLILEYIYNKLNKNLNIFIYLLNFYLDSNREISDDRYRIFQRRIEILCRDNIISQKLEYYEHLSLEDFIGIFLNNYFSKLFEESIINVNIDKDILFSRDEIDLLYLILCEYFLNILKLDEVDIERFDICGAIEGNLIKISIRAFNNEKLNLDYSDLLGFLKSLKETRLHDLFIVNDESVTEANILFEMDGGI</sequence>
<proteinExistence type="predicted"/>
<dbReference type="Proteomes" id="UP000732619">
    <property type="component" value="Unassembled WGS sequence"/>
</dbReference>
<name>A0A8T3VS44_METOL</name>
<feature type="coiled-coil region" evidence="1">
    <location>
        <begin position="407"/>
        <end position="434"/>
    </location>
</feature>
<reference evidence="2" key="1">
    <citation type="submission" date="2019-04" db="EMBL/GenBank/DDBJ databases">
        <title>Evolution of Biomass-Degrading Anaerobic Consortia Revealed by Metagenomics.</title>
        <authorList>
            <person name="Peng X."/>
        </authorList>
    </citation>
    <scope>NUCLEOTIDE SEQUENCE</scope>
    <source>
        <strain evidence="2">SIG14</strain>
    </source>
</reference>